<evidence type="ECO:0000256" key="1">
    <source>
        <dbReference type="ARBA" id="ARBA00022529"/>
    </source>
</evidence>
<dbReference type="EMBL" id="CP119083">
    <property type="protein sequence ID" value="WEF35772.1"/>
    <property type="molecule type" value="Genomic_DNA"/>
</dbReference>
<dbReference type="PANTHER" id="PTHR38107">
    <property type="match status" value="1"/>
</dbReference>
<keyword evidence="3 4" id="KW-0378">Hydrolase</keyword>
<dbReference type="InterPro" id="IPR002196">
    <property type="entry name" value="Glyco_hydro_24"/>
</dbReference>
<dbReference type="GO" id="GO:0016787">
    <property type="term" value="F:hydrolase activity"/>
    <property type="evidence" value="ECO:0007669"/>
    <property type="project" value="UniProtKB-KW"/>
</dbReference>
<dbReference type="PANTHER" id="PTHR38107:SF3">
    <property type="entry name" value="LYSOZYME RRRD-RELATED"/>
    <property type="match status" value="1"/>
</dbReference>
<comment type="catalytic activity">
    <reaction evidence="3">
        <text>Hydrolysis of (1-&gt;4)-beta-linkages between N-acetylmuramic acid and N-acetyl-D-glucosamine residues in a peptidoglycan and between N-acetyl-D-glucosamine residues in chitodextrins.</text>
        <dbReference type="EC" id="3.2.1.17"/>
    </reaction>
</comment>
<keyword evidence="1 3" id="KW-0929">Antimicrobial</keyword>
<proteinExistence type="inferred from homology"/>
<evidence type="ECO:0000256" key="3">
    <source>
        <dbReference type="RuleBase" id="RU003788"/>
    </source>
</evidence>
<protein>
    <recommendedName>
        <fullName evidence="3">Lysozyme</fullName>
        <ecNumber evidence="3">3.2.1.17</ecNumber>
    </recommendedName>
</protein>
<evidence type="ECO:0000313" key="5">
    <source>
        <dbReference type="Proteomes" id="UP001216510"/>
    </source>
</evidence>
<dbReference type="Pfam" id="PF00959">
    <property type="entry name" value="Phage_lysozyme"/>
    <property type="match status" value="1"/>
</dbReference>
<dbReference type="InterPro" id="IPR051018">
    <property type="entry name" value="Bacteriophage_GH24"/>
</dbReference>
<dbReference type="InterPro" id="IPR023347">
    <property type="entry name" value="Lysozyme_dom_sf"/>
</dbReference>
<name>A0ABY8BIK0_9BURK</name>
<dbReference type="InterPro" id="IPR023346">
    <property type="entry name" value="Lysozyme-like_dom_sf"/>
</dbReference>
<comment type="similarity">
    <text evidence="3">Belongs to the glycosyl hydrolase 24 family.</text>
</comment>
<gene>
    <name evidence="4" type="ORF">PX653_13810</name>
</gene>
<dbReference type="RefSeq" id="WP_277418419.1">
    <property type="nucleotide sequence ID" value="NZ_CP119083.1"/>
</dbReference>
<accession>A0ABY8BIK0</accession>
<dbReference type="SUPFAM" id="SSF53955">
    <property type="entry name" value="Lysozyme-like"/>
    <property type="match status" value="1"/>
</dbReference>
<dbReference type="Proteomes" id="UP001216510">
    <property type="component" value="Chromosome"/>
</dbReference>
<reference evidence="4 5" key="1">
    <citation type="submission" date="2023-02" db="EMBL/GenBank/DDBJ databases">
        <title>Gemone sequence of Telluria chitinolytica ACM 3522T.</title>
        <authorList>
            <person name="Frediansyah A."/>
            <person name="Miess H."/>
            <person name="Gross H."/>
        </authorList>
    </citation>
    <scope>NUCLEOTIDE SEQUENCE [LARGE SCALE GENOMIC DNA]</scope>
    <source>
        <strain evidence="4 5">ACM 3522</strain>
    </source>
</reference>
<organism evidence="4 5">
    <name type="scientific">Pseudoduganella chitinolytica</name>
    <dbReference type="NCBI Taxonomy" id="34070"/>
    <lineage>
        <taxon>Bacteria</taxon>
        <taxon>Pseudomonadati</taxon>
        <taxon>Pseudomonadota</taxon>
        <taxon>Betaproteobacteria</taxon>
        <taxon>Burkholderiales</taxon>
        <taxon>Oxalobacteraceae</taxon>
        <taxon>Telluria group</taxon>
        <taxon>Pseudoduganella</taxon>
    </lineage>
</organism>
<dbReference type="Gene3D" id="1.10.530.40">
    <property type="match status" value="1"/>
</dbReference>
<keyword evidence="3" id="KW-0326">Glycosidase</keyword>
<sequence>MSAAAFVGILAREGYTSNAIIPTKGDVPTVGFGTTGGVRMGDATTPVKAAQRALVDAQQFEGTLKQCVEVPLYQAEYDLYVDLSYNIGPKAFCSSTIVRRLNAGSDRAACDGIRLFKYAAGFDCSTPGNKRCAGLWADRLTKHAQCVEAQ</sequence>
<keyword evidence="5" id="KW-1185">Reference proteome</keyword>
<keyword evidence="2 3" id="KW-0081">Bacteriolytic enzyme</keyword>
<evidence type="ECO:0000256" key="2">
    <source>
        <dbReference type="ARBA" id="ARBA00022638"/>
    </source>
</evidence>
<dbReference type="EC" id="3.2.1.17" evidence="3"/>
<evidence type="ECO:0000313" key="4">
    <source>
        <dbReference type="EMBL" id="WEF35772.1"/>
    </source>
</evidence>